<dbReference type="GO" id="GO:0070920">
    <property type="term" value="P:regulation of regulatory ncRNA processing"/>
    <property type="evidence" value="ECO:0007669"/>
    <property type="project" value="TreeGrafter"/>
</dbReference>
<dbReference type="Proteomes" id="UP000030742">
    <property type="component" value="Unassembled WGS sequence"/>
</dbReference>
<dbReference type="PANTHER" id="PTHR46205">
    <property type="entry name" value="LOQUACIOUS, ISOFORM B"/>
    <property type="match status" value="1"/>
</dbReference>
<dbReference type="AlphaFoldDB" id="U4UDR5"/>
<name>U4UDR5_DENPD</name>
<evidence type="ECO:0000256" key="2">
    <source>
        <dbReference type="PROSITE-ProRule" id="PRU00266"/>
    </source>
</evidence>
<evidence type="ECO:0000313" key="5">
    <source>
        <dbReference type="Proteomes" id="UP000030742"/>
    </source>
</evidence>
<keyword evidence="1 2" id="KW-0694">RNA-binding</keyword>
<dbReference type="GO" id="GO:0035197">
    <property type="term" value="F:siRNA binding"/>
    <property type="evidence" value="ECO:0007669"/>
    <property type="project" value="TreeGrafter"/>
</dbReference>
<dbReference type="InterPro" id="IPR014720">
    <property type="entry name" value="dsRBD_dom"/>
</dbReference>
<dbReference type="SMART" id="SM00358">
    <property type="entry name" value="DSRM"/>
    <property type="match status" value="2"/>
</dbReference>
<dbReference type="SUPFAM" id="SSF54768">
    <property type="entry name" value="dsRNA-binding domain-like"/>
    <property type="match status" value="2"/>
</dbReference>
<dbReference type="OrthoDB" id="6780167at2759"/>
<dbReference type="GO" id="GO:0030422">
    <property type="term" value="P:siRNA processing"/>
    <property type="evidence" value="ECO:0007669"/>
    <property type="project" value="TreeGrafter"/>
</dbReference>
<dbReference type="CDD" id="cd00048">
    <property type="entry name" value="DSRM_SF"/>
    <property type="match status" value="1"/>
</dbReference>
<accession>U4UDR5</accession>
<dbReference type="GO" id="GO:0016442">
    <property type="term" value="C:RISC complex"/>
    <property type="evidence" value="ECO:0007669"/>
    <property type="project" value="TreeGrafter"/>
</dbReference>
<evidence type="ECO:0000313" key="4">
    <source>
        <dbReference type="EMBL" id="ERL91197.1"/>
    </source>
</evidence>
<dbReference type="PROSITE" id="PS50137">
    <property type="entry name" value="DS_RBD"/>
    <property type="match status" value="2"/>
</dbReference>
<dbReference type="Pfam" id="PF00035">
    <property type="entry name" value="dsrm"/>
    <property type="match status" value="1"/>
</dbReference>
<dbReference type="GO" id="GO:0005737">
    <property type="term" value="C:cytoplasm"/>
    <property type="evidence" value="ECO:0007669"/>
    <property type="project" value="TreeGrafter"/>
</dbReference>
<dbReference type="Gene3D" id="3.30.160.20">
    <property type="match status" value="2"/>
</dbReference>
<dbReference type="GO" id="GO:0070578">
    <property type="term" value="C:RISC-loading complex"/>
    <property type="evidence" value="ECO:0007669"/>
    <property type="project" value="TreeGrafter"/>
</dbReference>
<feature type="domain" description="DRBM" evidence="3">
    <location>
        <begin position="4"/>
        <end position="71"/>
    </location>
</feature>
<feature type="domain" description="DRBM" evidence="3">
    <location>
        <begin position="101"/>
        <end position="165"/>
    </location>
</feature>
<dbReference type="GO" id="GO:0003725">
    <property type="term" value="F:double-stranded RNA binding"/>
    <property type="evidence" value="ECO:0007669"/>
    <property type="project" value="TreeGrafter"/>
</dbReference>
<reference evidence="4 5" key="1">
    <citation type="journal article" date="2013" name="Genome Biol.">
        <title>Draft genome of the mountain pine beetle, Dendroctonus ponderosae Hopkins, a major forest pest.</title>
        <authorList>
            <person name="Keeling C.I."/>
            <person name="Yuen M.M."/>
            <person name="Liao N.Y."/>
            <person name="Docking T.R."/>
            <person name="Chan S.K."/>
            <person name="Taylor G.A."/>
            <person name="Palmquist D.L."/>
            <person name="Jackman S.D."/>
            <person name="Nguyen A."/>
            <person name="Li M."/>
            <person name="Henderson H."/>
            <person name="Janes J.K."/>
            <person name="Zhao Y."/>
            <person name="Pandoh P."/>
            <person name="Moore R."/>
            <person name="Sperling F.A."/>
            <person name="Huber D.P."/>
            <person name="Birol I."/>
            <person name="Jones S.J."/>
            <person name="Bohlmann J."/>
        </authorList>
    </citation>
    <scope>NUCLEOTIDE SEQUENCE</scope>
</reference>
<dbReference type="PANTHER" id="PTHR46205:SF3">
    <property type="entry name" value="LOQUACIOUS, ISOFORM B"/>
    <property type="match status" value="1"/>
</dbReference>
<dbReference type="InterPro" id="IPR051247">
    <property type="entry name" value="RLC_Component"/>
</dbReference>
<dbReference type="EMBL" id="KB632277">
    <property type="protein sequence ID" value="ERL91197.1"/>
    <property type="molecule type" value="Genomic_DNA"/>
</dbReference>
<evidence type="ECO:0000259" key="3">
    <source>
        <dbReference type="PROSITE" id="PS50137"/>
    </source>
</evidence>
<proteinExistence type="predicted"/>
<dbReference type="STRING" id="77166.U4UDR5"/>
<protein>
    <recommendedName>
        <fullName evidence="3">DRBM domain-containing protein</fullName>
    </recommendedName>
</protein>
<evidence type="ECO:0000256" key="1">
    <source>
        <dbReference type="ARBA" id="ARBA00022884"/>
    </source>
</evidence>
<gene>
    <name evidence="4" type="ORF">D910_08536</name>
</gene>
<dbReference type="GO" id="GO:0005634">
    <property type="term" value="C:nucleus"/>
    <property type="evidence" value="ECO:0007669"/>
    <property type="project" value="TreeGrafter"/>
</dbReference>
<organism evidence="4 5">
    <name type="scientific">Dendroctonus ponderosae</name>
    <name type="common">Mountain pine beetle</name>
    <dbReference type="NCBI Taxonomy" id="77166"/>
    <lineage>
        <taxon>Eukaryota</taxon>
        <taxon>Metazoa</taxon>
        <taxon>Ecdysozoa</taxon>
        <taxon>Arthropoda</taxon>
        <taxon>Hexapoda</taxon>
        <taxon>Insecta</taxon>
        <taxon>Pterygota</taxon>
        <taxon>Neoptera</taxon>
        <taxon>Endopterygota</taxon>
        <taxon>Coleoptera</taxon>
        <taxon>Polyphaga</taxon>
        <taxon>Cucujiformia</taxon>
        <taxon>Curculionidae</taxon>
        <taxon>Scolytinae</taxon>
        <taxon>Dendroctonus</taxon>
    </lineage>
</organism>
<sequence length="305" mass="34159">MMKFPVSVLQEFATMKGLPFPNYEMSVSGQSHNPTFSCEVTLDGKSASAIGSTKQAAKHKAASEILELFDIPTSTDCEQFQKNEFNSTLLPPKSNDLACLNYVGKLNEFSSGNRFSQPIYKQSMESMTQFCMLCSFLNFEAKGFGRTKKNAKQDSAKNMLKLIREADLEKSPRNDVPQLNLVKCDQAQTATVLGKYLSLMEGLRIGDSQPTVSPCPDTELLVPTTKVLFSKWEDLENYFDRNGISAQLTVFQKTPLILCLKVNQMVFLNTGPTREEILSRLLFTVSNMVEQGRDLFMSPFQRNCG</sequence>